<gene>
    <name evidence="2" type="ORF">GCM10008938_33500</name>
</gene>
<dbReference type="Proteomes" id="UP000632222">
    <property type="component" value="Unassembled WGS sequence"/>
</dbReference>
<proteinExistence type="predicted"/>
<keyword evidence="1" id="KW-0175">Coiled coil</keyword>
<sequence>MHPTLPTQALPELPSGVYEKLFSDPYLPKGALVHASPGADGQVLVYHLKSSYTYTLEDFQGQFHHLPDGEEKLSQHTNLLLQDIQTTTREIMALSEQLHQAQPSINRQTGQSEGLDHLPIPRDALKNTKGTLLAVNQKVESLKEDLGRKRETMEGLMRQRMAQAEAALVPIREMVTKLEEAVWTVELYTGRHEEIVQLLDGPPAPASTPISIRQQVLAMDEEAAVAAETGGIDSLSVEDFDQWIQADPSHLQQILPEVKGVVALVPRWKDKHHQDSYLHEKAREGNKRTYFLIRNGSRVYRICTDFFADQTLTPTATEFLDLFRRFDHFKNEYRQMEPGSRDYMEAEKKRDRRQRDYMRVALILQGLIDRTVVFHPLPDQGVMVTDPSAYQEGLVEIIADAERSLLDGSERFQDFQARINEDLEPGRRIMGNFGYNFSRLRDDHDRRHPRLHPDRAESPDSYTLHTLDRRDRNQLVFLYERKDPIWLAGQGYVKAERRASCRIRPTDTFVLAFDHPEGKSPWKNCRGFCTGAPSATITWTCSPCSKR</sequence>
<feature type="coiled-coil region" evidence="1">
    <location>
        <begin position="125"/>
        <end position="159"/>
    </location>
</feature>
<evidence type="ECO:0000256" key="1">
    <source>
        <dbReference type="SAM" id="Coils"/>
    </source>
</evidence>
<dbReference type="RefSeq" id="WP_189004445.1">
    <property type="nucleotide sequence ID" value="NZ_BMOD01000014.1"/>
</dbReference>
<evidence type="ECO:0000313" key="2">
    <source>
        <dbReference type="EMBL" id="GGJ44629.1"/>
    </source>
</evidence>
<protein>
    <submittedName>
        <fullName evidence="2">Uncharacterized protein</fullName>
    </submittedName>
</protein>
<name>A0ABQ2D3F9_9DEIO</name>
<evidence type="ECO:0000313" key="3">
    <source>
        <dbReference type="Proteomes" id="UP000632222"/>
    </source>
</evidence>
<organism evidence="2 3">
    <name type="scientific">Deinococcus roseus</name>
    <dbReference type="NCBI Taxonomy" id="392414"/>
    <lineage>
        <taxon>Bacteria</taxon>
        <taxon>Thermotogati</taxon>
        <taxon>Deinococcota</taxon>
        <taxon>Deinococci</taxon>
        <taxon>Deinococcales</taxon>
        <taxon>Deinococcaceae</taxon>
        <taxon>Deinococcus</taxon>
    </lineage>
</organism>
<reference evidence="3" key="1">
    <citation type="journal article" date="2019" name="Int. J. Syst. Evol. Microbiol.">
        <title>The Global Catalogue of Microorganisms (GCM) 10K type strain sequencing project: providing services to taxonomists for standard genome sequencing and annotation.</title>
        <authorList>
            <consortium name="The Broad Institute Genomics Platform"/>
            <consortium name="The Broad Institute Genome Sequencing Center for Infectious Disease"/>
            <person name="Wu L."/>
            <person name="Ma J."/>
        </authorList>
    </citation>
    <scope>NUCLEOTIDE SEQUENCE [LARGE SCALE GENOMIC DNA]</scope>
    <source>
        <strain evidence="3">JCM 14370</strain>
    </source>
</reference>
<keyword evidence="3" id="KW-1185">Reference proteome</keyword>
<comment type="caution">
    <text evidence="2">The sequence shown here is derived from an EMBL/GenBank/DDBJ whole genome shotgun (WGS) entry which is preliminary data.</text>
</comment>
<dbReference type="EMBL" id="BMOD01000014">
    <property type="protein sequence ID" value="GGJ44629.1"/>
    <property type="molecule type" value="Genomic_DNA"/>
</dbReference>
<accession>A0ABQ2D3F9</accession>